<name>A0A381IEJ2_CLODI</name>
<keyword evidence="1" id="KW-0808">Transferase</keyword>
<accession>A0A381IEJ2</accession>
<dbReference type="InterPro" id="IPR015421">
    <property type="entry name" value="PyrdxlP-dep_Trfase_major"/>
</dbReference>
<keyword evidence="1" id="KW-0032">Aminotransferase</keyword>
<dbReference type="EMBL" id="UFWD01000001">
    <property type="protein sequence ID" value="SUY25959.1"/>
    <property type="molecule type" value="Genomic_DNA"/>
</dbReference>
<proteinExistence type="predicted"/>
<dbReference type="Gene3D" id="3.40.640.10">
    <property type="entry name" value="Type I PLP-dependent aspartate aminotransferase-like (Major domain)"/>
    <property type="match status" value="1"/>
</dbReference>
<sequence length="54" mass="6135">MKYDISGKYGDVEIFAVEGATAAMCYIFDSLMANELLKKRRYNSLNDSNIYTLS</sequence>
<organism evidence="1">
    <name type="scientific">Clostridioides difficile</name>
    <name type="common">Peptoclostridium difficile</name>
    <dbReference type="NCBI Taxonomy" id="1496"/>
    <lineage>
        <taxon>Bacteria</taxon>
        <taxon>Bacillati</taxon>
        <taxon>Bacillota</taxon>
        <taxon>Clostridia</taxon>
        <taxon>Peptostreptococcales</taxon>
        <taxon>Peptostreptococcaceae</taxon>
        <taxon>Clostridioides</taxon>
    </lineage>
</organism>
<dbReference type="EC" id="2.6.1.1" evidence="1"/>
<reference evidence="1" key="1">
    <citation type="submission" date="2018-06" db="EMBL/GenBank/DDBJ databases">
        <authorList>
            <consortium name="Pathogen Informatics"/>
            <person name="Doyle S."/>
        </authorList>
    </citation>
    <scope>NUCLEOTIDE SEQUENCE</scope>
    <source>
        <strain evidence="1">NCTC13307</strain>
    </source>
</reference>
<dbReference type="AlphaFoldDB" id="A0A381IEJ2"/>
<evidence type="ECO:0000313" key="1">
    <source>
        <dbReference type="EMBL" id="SUY25959.1"/>
    </source>
</evidence>
<protein>
    <submittedName>
        <fullName evidence="1">Aspartate aminotransferase</fullName>
        <ecNumber evidence="1">2.6.1.1</ecNumber>
    </submittedName>
</protein>
<dbReference type="GO" id="GO:0004069">
    <property type="term" value="F:L-aspartate:2-oxoglutarate aminotransferase activity"/>
    <property type="evidence" value="ECO:0007669"/>
    <property type="project" value="UniProtKB-EC"/>
</dbReference>
<gene>
    <name evidence="1" type="ORF">NCTC13307_03326</name>
</gene>